<dbReference type="Proteomes" id="UP000503004">
    <property type="component" value="Chromosome"/>
</dbReference>
<dbReference type="RefSeq" id="WP_169601743.1">
    <property type="nucleotide sequence ID" value="NZ_CP046565.1"/>
</dbReference>
<dbReference type="Pfam" id="PF05229">
    <property type="entry name" value="SCPU"/>
    <property type="match status" value="1"/>
</dbReference>
<evidence type="ECO:0000313" key="4">
    <source>
        <dbReference type="Proteomes" id="UP000503004"/>
    </source>
</evidence>
<feature type="chain" id="PRO_5032649512" evidence="1">
    <location>
        <begin position="36"/>
        <end position="180"/>
    </location>
</feature>
<organism evidence="3 4">
    <name type="scientific">Methylococcus geothermalis</name>
    <dbReference type="NCBI Taxonomy" id="2681310"/>
    <lineage>
        <taxon>Bacteria</taxon>
        <taxon>Pseudomonadati</taxon>
        <taxon>Pseudomonadota</taxon>
        <taxon>Gammaproteobacteria</taxon>
        <taxon>Methylococcales</taxon>
        <taxon>Methylococcaceae</taxon>
        <taxon>Methylococcus</taxon>
    </lineage>
</organism>
<dbReference type="SMART" id="SM00972">
    <property type="entry name" value="SCPU"/>
    <property type="match status" value="1"/>
</dbReference>
<evidence type="ECO:0000313" key="3">
    <source>
        <dbReference type="EMBL" id="QJD28826.1"/>
    </source>
</evidence>
<keyword evidence="4" id="KW-1185">Reference proteome</keyword>
<name>A0A858Q511_9GAMM</name>
<reference evidence="4" key="1">
    <citation type="submission" date="2019-12" db="EMBL/GenBank/DDBJ databases">
        <authorList>
            <person name="Awala S.I."/>
            <person name="Rhee S.K."/>
        </authorList>
    </citation>
    <scope>NUCLEOTIDE SEQUENCE [LARGE SCALE GENOMIC DNA]</scope>
    <source>
        <strain evidence="4">IM1</strain>
    </source>
</reference>
<evidence type="ECO:0000259" key="2">
    <source>
        <dbReference type="Pfam" id="PF05229"/>
    </source>
</evidence>
<dbReference type="PANTHER" id="PTHR37089">
    <property type="entry name" value="PROTEIN U-RELATED"/>
    <property type="match status" value="1"/>
</dbReference>
<sequence>MNILVSKHAFLRRTAGFASLAASVVFVAGAGTAEAATATANVGVSAVVVHACKIETLAPVTFGNYDPTETAPVQVSNGQIRVKCTRSATAYPITLSAGTGSGATCTGTPVRKMTLGADSLAYNLYQGGYTTVWGCDTSNDYDYTATNSGWTSIDIYGEIPAGQDVPAGTYNDTVVATVTF</sequence>
<gene>
    <name evidence="3" type="ORF">GNH96_01840</name>
</gene>
<dbReference type="InterPro" id="IPR007893">
    <property type="entry name" value="Spore_coat_U/FanG"/>
</dbReference>
<protein>
    <submittedName>
        <fullName evidence="3">Fimbrial major subunit CsuA/B family protein</fullName>
    </submittedName>
</protein>
<dbReference type="KEGG" id="metu:GNH96_01840"/>
<dbReference type="InterPro" id="IPR053167">
    <property type="entry name" value="Spore_coat_component"/>
</dbReference>
<dbReference type="AlphaFoldDB" id="A0A858Q511"/>
<keyword evidence="1" id="KW-0732">Signal</keyword>
<dbReference type="PANTHER" id="PTHR37089:SF1">
    <property type="entry name" value="MEMBRANE PROTEIN"/>
    <property type="match status" value="1"/>
</dbReference>
<feature type="signal peptide" evidence="1">
    <location>
        <begin position="1"/>
        <end position="35"/>
    </location>
</feature>
<dbReference type="EMBL" id="CP046565">
    <property type="protein sequence ID" value="QJD28826.1"/>
    <property type="molecule type" value="Genomic_DNA"/>
</dbReference>
<accession>A0A858Q511</accession>
<feature type="domain" description="Spore coat protein U/FanG" evidence="2">
    <location>
        <begin position="38"/>
        <end position="177"/>
    </location>
</feature>
<proteinExistence type="predicted"/>
<evidence type="ECO:0000256" key="1">
    <source>
        <dbReference type="SAM" id="SignalP"/>
    </source>
</evidence>